<sequence length="79" mass="9028">MAKDKDMKPISGEPIEVDGMYANEWGRIESLNRGDIFPADPMLGTTEWKLVSYKAEQEPAKEEHHDHQPPRAHVDRGDK</sequence>
<keyword evidence="3" id="KW-1185">Reference proteome</keyword>
<gene>
    <name evidence="2" type="ORF">ACFQ03_25270</name>
</gene>
<evidence type="ECO:0008006" key="4">
    <source>
        <dbReference type="Google" id="ProtNLM"/>
    </source>
</evidence>
<name>A0ABW3DG35_9BACL</name>
<organism evidence="2 3">
    <name type="scientific">Paenibacillus residui</name>
    <dbReference type="NCBI Taxonomy" id="629724"/>
    <lineage>
        <taxon>Bacteria</taxon>
        <taxon>Bacillati</taxon>
        <taxon>Bacillota</taxon>
        <taxon>Bacilli</taxon>
        <taxon>Bacillales</taxon>
        <taxon>Paenibacillaceae</taxon>
        <taxon>Paenibacillus</taxon>
    </lineage>
</organism>
<dbReference type="Proteomes" id="UP001597120">
    <property type="component" value="Unassembled WGS sequence"/>
</dbReference>
<evidence type="ECO:0000313" key="3">
    <source>
        <dbReference type="Proteomes" id="UP001597120"/>
    </source>
</evidence>
<evidence type="ECO:0000313" key="2">
    <source>
        <dbReference type="EMBL" id="MFD0872437.1"/>
    </source>
</evidence>
<feature type="compositionally biased region" description="Basic and acidic residues" evidence="1">
    <location>
        <begin position="55"/>
        <end position="79"/>
    </location>
</feature>
<protein>
    <recommendedName>
        <fullName evidence="4">Transposase</fullName>
    </recommendedName>
</protein>
<proteinExistence type="predicted"/>
<comment type="caution">
    <text evidence="2">The sequence shown here is derived from an EMBL/GenBank/DDBJ whole genome shotgun (WGS) entry which is preliminary data.</text>
</comment>
<dbReference type="RefSeq" id="WP_144940990.1">
    <property type="nucleotide sequence ID" value="NZ_JBHTIU010000108.1"/>
</dbReference>
<dbReference type="EMBL" id="JBHTIU010000108">
    <property type="protein sequence ID" value="MFD0872437.1"/>
    <property type="molecule type" value="Genomic_DNA"/>
</dbReference>
<evidence type="ECO:0000256" key="1">
    <source>
        <dbReference type="SAM" id="MobiDB-lite"/>
    </source>
</evidence>
<reference evidence="3" key="1">
    <citation type="journal article" date="2019" name="Int. J. Syst. Evol. Microbiol.">
        <title>The Global Catalogue of Microorganisms (GCM) 10K type strain sequencing project: providing services to taxonomists for standard genome sequencing and annotation.</title>
        <authorList>
            <consortium name="The Broad Institute Genomics Platform"/>
            <consortium name="The Broad Institute Genome Sequencing Center for Infectious Disease"/>
            <person name="Wu L."/>
            <person name="Ma J."/>
        </authorList>
    </citation>
    <scope>NUCLEOTIDE SEQUENCE [LARGE SCALE GENOMIC DNA]</scope>
    <source>
        <strain evidence="3">CCUG 57263</strain>
    </source>
</reference>
<accession>A0ABW3DG35</accession>
<feature type="region of interest" description="Disordered" evidence="1">
    <location>
        <begin position="54"/>
        <end position="79"/>
    </location>
</feature>